<dbReference type="SMART" id="SM00062">
    <property type="entry name" value="PBPb"/>
    <property type="match status" value="1"/>
</dbReference>
<dbReference type="Pfam" id="PF00497">
    <property type="entry name" value="SBP_bac_3"/>
    <property type="match status" value="1"/>
</dbReference>
<dbReference type="Gene3D" id="3.40.190.10">
    <property type="entry name" value="Periplasmic binding protein-like II"/>
    <property type="match status" value="2"/>
</dbReference>
<sequence length="271" mass="29776">MICNVKHIGRATLSLFAVLVMVSLATTPAAARDMADITKAKQFNIGVVPFPPDVIKDPHTGEYKGIFVDAARYICETIEVECVFKEFAWATFIAGIQSRQIDLSVASTYSKMKRALVVNFSQPIYFLGYRAVAKKGDTRFNSPEDLNNPDITIGVTQGTGEHDWVQKVAPKAKLSVVKTEEMNMLQIVTGKVDVAIGDSVAAHHALVKQSGIEAVLGGRIYSRNMVAWAMHKEDTDILRFVNTALNQLIASGKLEDLAKAYEAPWINDLAF</sequence>
<keyword evidence="1" id="KW-0732">Signal</keyword>
<dbReference type="InterPro" id="IPR001638">
    <property type="entry name" value="Solute-binding_3/MltF_N"/>
</dbReference>
<dbReference type="PANTHER" id="PTHR35936">
    <property type="entry name" value="MEMBRANE-BOUND LYTIC MUREIN TRANSGLYCOSYLASE F"/>
    <property type="match status" value="1"/>
</dbReference>
<dbReference type="PANTHER" id="PTHR35936:SF17">
    <property type="entry name" value="ARGININE-BINDING EXTRACELLULAR PROTEIN ARTP"/>
    <property type="match status" value="1"/>
</dbReference>
<gene>
    <name evidence="3" type="ORF">METZ01_LOCUS237295</name>
</gene>
<organism evidence="3">
    <name type="scientific">marine metagenome</name>
    <dbReference type="NCBI Taxonomy" id="408172"/>
    <lineage>
        <taxon>unclassified sequences</taxon>
        <taxon>metagenomes</taxon>
        <taxon>ecological metagenomes</taxon>
    </lineage>
</organism>
<feature type="domain" description="Solute-binding protein family 3/N-terminal" evidence="2">
    <location>
        <begin position="42"/>
        <end position="264"/>
    </location>
</feature>
<dbReference type="SUPFAM" id="SSF53850">
    <property type="entry name" value="Periplasmic binding protein-like II"/>
    <property type="match status" value="1"/>
</dbReference>
<protein>
    <recommendedName>
        <fullName evidence="2">Solute-binding protein family 3/N-terminal domain-containing protein</fullName>
    </recommendedName>
</protein>
<accession>A0A382HD99</accession>
<evidence type="ECO:0000313" key="3">
    <source>
        <dbReference type="EMBL" id="SVB84441.1"/>
    </source>
</evidence>
<name>A0A382HD99_9ZZZZ</name>
<dbReference type="EMBL" id="UINC01060192">
    <property type="protein sequence ID" value="SVB84441.1"/>
    <property type="molecule type" value="Genomic_DNA"/>
</dbReference>
<proteinExistence type="predicted"/>
<reference evidence="3" key="1">
    <citation type="submission" date="2018-05" db="EMBL/GenBank/DDBJ databases">
        <authorList>
            <person name="Lanie J.A."/>
            <person name="Ng W.-L."/>
            <person name="Kazmierczak K.M."/>
            <person name="Andrzejewski T.M."/>
            <person name="Davidsen T.M."/>
            <person name="Wayne K.J."/>
            <person name="Tettelin H."/>
            <person name="Glass J.I."/>
            <person name="Rusch D."/>
            <person name="Podicherti R."/>
            <person name="Tsui H.-C.T."/>
            <person name="Winkler M.E."/>
        </authorList>
    </citation>
    <scope>NUCLEOTIDE SEQUENCE</scope>
</reference>
<evidence type="ECO:0000256" key="1">
    <source>
        <dbReference type="ARBA" id="ARBA00022729"/>
    </source>
</evidence>
<evidence type="ECO:0000259" key="2">
    <source>
        <dbReference type="SMART" id="SM00062"/>
    </source>
</evidence>
<dbReference type="CDD" id="cd13530">
    <property type="entry name" value="PBP2_peptides_like"/>
    <property type="match status" value="1"/>
</dbReference>
<dbReference type="AlphaFoldDB" id="A0A382HD99"/>